<name>A0ABR9P328_9ACTN</name>
<dbReference type="PANTHER" id="PTHR42659:SF2">
    <property type="entry name" value="XANTHINE DEHYDROGENASE SUBUNIT C-RELATED"/>
    <property type="match status" value="1"/>
</dbReference>
<dbReference type="InterPro" id="IPR002346">
    <property type="entry name" value="Mopterin_DH_FAD-bd"/>
</dbReference>
<dbReference type="PROSITE" id="PS51387">
    <property type="entry name" value="FAD_PCMH"/>
    <property type="match status" value="1"/>
</dbReference>
<accession>A0ABR9P328</accession>
<dbReference type="InterPro" id="IPR016167">
    <property type="entry name" value="FAD-bd_PCMH_sub1"/>
</dbReference>
<gene>
    <name evidence="5" type="ORF">IDM40_05970</name>
</gene>
<dbReference type="InterPro" id="IPR016166">
    <property type="entry name" value="FAD-bd_PCMH"/>
</dbReference>
<dbReference type="EMBL" id="JADBGI010000004">
    <property type="protein sequence ID" value="MBE2998252.1"/>
    <property type="molecule type" value="Genomic_DNA"/>
</dbReference>
<keyword evidence="1" id="KW-0285">Flavoprotein</keyword>
<evidence type="ECO:0000313" key="6">
    <source>
        <dbReference type="Proteomes" id="UP000806528"/>
    </source>
</evidence>
<comment type="caution">
    <text evidence="5">The sequence shown here is derived from an EMBL/GenBank/DDBJ whole genome shotgun (WGS) entry which is preliminary data.</text>
</comment>
<evidence type="ECO:0000256" key="2">
    <source>
        <dbReference type="ARBA" id="ARBA00022827"/>
    </source>
</evidence>
<dbReference type="PANTHER" id="PTHR42659">
    <property type="entry name" value="XANTHINE DEHYDROGENASE SUBUNIT C-RELATED"/>
    <property type="match status" value="1"/>
</dbReference>
<dbReference type="InterPro" id="IPR051312">
    <property type="entry name" value="Diverse_Substr_Oxidored"/>
</dbReference>
<protein>
    <submittedName>
        <fullName evidence="5">FAD binding domain-containing protein</fullName>
    </submittedName>
</protein>
<keyword evidence="2" id="KW-0274">FAD</keyword>
<dbReference type="InterPro" id="IPR016169">
    <property type="entry name" value="FAD-bd_PCMH_sub2"/>
</dbReference>
<evidence type="ECO:0000259" key="4">
    <source>
        <dbReference type="PROSITE" id="PS51387"/>
    </source>
</evidence>
<sequence length="287" mass="30876">MQLLASRTGWVSPTHRSLPRVRLLRPGSAAEAVAAHTEEGPDARYHCGGTDLAAQFREGLAPSALVHLGGVQELRSITHTDDGLHLGAGVDHATGSLAPDVVSLLPGLADGWGRIATVRIRFTATLGGNLMARRTRYEMPIMLRALGARLRFLGPDGVFETEPVDLWEDAPPAASLLLGARIPEPGRVRLAYDRSLRPVMTVAVALRETDTGIHGRAVLGSEYRAPRAVDFDLTDHPRDEAGLTALAQDTAARFDDSVGDPVTSADYRRRAAAVLIRRRLQDLLKGA</sequence>
<dbReference type="InterPro" id="IPR036318">
    <property type="entry name" value="FAD-bd_PCMH-like_sf"/>
</dbReference>
<evidence type="ECO:0000313" key="5">
    <source>
        <dbReference type="EMBL" id="MBE2998252.1"/>
    </source>
</evidence>
<evidence type="ECO:0000256" key="1">
    <source>
        <dbReference type="ARBA" id="ARBA00022630"/>
    </source>
</evidence>
<dbReference type="RefSeq" id="WP_193120896.1">
    <property type="nucleotide sequence ID" value="NZ_JADBGI010000004.1"/>
</dbReference>
<dbReference type="Gene3D" id="3.30.43.10">
    <property type="entry name" value="Uridine Diphospho-n-acetylenolpyruvylglucosamine Reductase, domain 2"/>
    <property type="match status" value="1"/>
</dbReference>
<dbReference type="Pfam" id="PF00941">
    <property type="entry name" value="FAD_binding_5"/>
    <property type="match status" value="1"/>
</dbReference>
<keyword evidence="3" id="KW-0560">Oxidoreductase</keyword>
<dbReference type="SUPFAM" id="SSF56176">
    <property type="entry name" value="FAD-binding/transporter-associated domain-like"/>
    <property type="match status" value="1"/>
</dbReference>
<proteinExistence type="predicted"/>
<dbReference type="Proteomes" id="UP000806528">
    <property type="component" value="Unassembled WGS sequence"/>
</dbReference>
<evidence type="ECO:0000256" key="3">
    <source>
        <dbReference type="ARBA" id="ARBA00023002"/>
    </source>
</evidence>
<organism evidence="5 6">
    <name type="scientific">Nocardiopsis coralli</name>
    <dbReference type="NCBI Taxonomy" id="2772213"/>
    <lineage>
        <taxon>Bacteria</taxon>
        <taxon>Bacillati</taxon>
        <taxon>Actinomycetota</taxon>
        <taxon>Actinomycetes</taxon>
        <taxon>Streptosporangiales</taxon>
        <taxon>Nocardiopsidaceae</taxon>
        <taxon>Nocardiopsis</taxon>
    </lineage>
</organism>
<dbReference type="Gene3D" id="3.30.465.10">
    <property type="match status" value="1"/>
</dbReference>
<feature type="domain" description="FAD-binding PCMH-type" evidence="4">
    <location>
        <begin position="16"/>
        <end position="187"/>
    </location>
</feature>
<keyword evidence="6" id="KW-1185">Reference proteome</keyword>
<reference evidence="5 6" key="1">
    <citation type="submission" date="2020-09" db="EMBL/GenBank/DDBJ databases">
        <title>Diversity and distribution of actinomycetes associated with coral in the coast of Hainan.</title>
        <authorList>
            <person name="Li F."/>
        </authorList>
    </citation>
    <scope>NUCLEOTIDE SEQUENCE [LARGE SCALE GENOMIC DNA]</scope>
    <source>
        <strain evidence="5 6">HNM0947</strain>
    </source>
</reference>